<dbReference type="AlphaFoldDB" id="A0A922TAH2"/>
<dbReference type="Proteomes" id="UP000052167">
    <property type="component" value="Unassembled WGS sequence"/>
</dbReference>
<dbReference type="GO" id="GO:0003723">
    <property type="term" value="F:RNA binding"/>
    <property type="evidence" value="ECO:0007669"/>
    <property type="project" value="InterPro"/>
</dbReference>
<protein>
    <submittedName>
        <fullName evidence="1">Membrane protein</fullName>
    </submittedName>
</protein>
<gene>
    <name evidence="1" type="ORF">GV68_08115</name>
</gene>
<dbReference type="OrthoDB" id="9799912at2"/>
<dbReference type="Pfam" id="PF09907">
    <property type="entry name" value="HigB_toxin"/>
    <property type="match status" value="1"/>
</dbReference>
<accession>A0A922TAH2</accession>
<organism evidence="1 2">
    <name type="scientific">Pseudorhizobium pelagicum</name>
    <dbReference type="NCBI Taxonomy" id="1509405"/>
    <lineage>
        <taxon>Bacteria</taxon>
        <taxon>Pseudomonadati</taxon>
        <taxon>Pseudomonadota</taxon>
        <taxon>Alphaproteobacteria</taxon>
        <taxon>Hyphomicrobiales</taxon>
        <taxon>Rhizobiaceae</taxon>
        <taxon>Rhizobium/Agrobacterium group</taxon>
        <taxon>Pseudorhizobium</taxon>
    </lineage>
</organism>
<comment type="caution">
    <text evidence="1">The sequence shown here is derived from an EMBL/GenBank/DDBJ whole genome shotgun (WGS) entry which is preliminary data.</text>
</comment>
<dbReference type="GO" id="GO:0110001">
    <property type="term" value="C:toxin-antitoxin complex"/>
    <property type="evidence" value="ECO:0007669"/>
    <property type="project" value="InterPro"/>
</dbReference>
<dbReference type="RefSeq" id="WP_037161809.1">
    <property type="nucleotide sequence ID" value="NZ_CAJXID010000004.1"/>
</dbReference>
<name>A0A922TAH2_9HYPH</name>
<evidence type="ECO:0000313" key="1">
    <source>
        <dbReference type="EMBL" id="KEQ05857.1"/>
    </source>
</evidence>
<dbReference type="InterPro" id="IPR018669">
    <property type="entry name" value="Toxin_HigB"/>
</dbReference>
<reference evidence="1 2" key="1">
    <citation type="submission" date="2014-06" db="EMBL/GenBank/DDBJ databases">
        <title>Rhizobium pelagicum/R2-400B4.</title>
        <authorList>
            <person name="Kimes N.E."/>
            <person name="Lopez-Perez M."/>
        </authorList>
    </citation>
    <scope>NUCLEOTIDE SEQUENCE [LARGE SCALE GENOMIC DNA]</scope>
    <source>
        <strain evidence="1 2">R2-400B4</strain>
    </source>
</reference>
<keyword evidence="2" id="KW-1185">Reference proteome</keyword>
<dbReference type="EMBL" id="JOKJ01000018">
    <property type="protein sequence ID" value="KEQ05857.1"/>
    <property type="molecule type" value="Genomic_DNA"/>
</dbReference>
<proteinExistence type="predicted"/>
<dbReference type="GO" id="GO:0004519">
    <property type="term" value="F:endonuclease activity"/>
    <property type="evidence" value="ECO:0007669"/>
    <property type="project" value="InterPro"/>
</dbReference>
<evidence type="ECO:0000313" key="2">
    <source>
        <dbReference type="Proteomes" id="UP000052167"/>
    </source>
</evidence>
<sequence length="106" mass="12386">MRIIARRTLVKFAEGLRGRRDQPAVKEALEVWFHHASRAQWKSAAEIKRTFATASIINAERVVFNIKGNDYRLIVAIDFEKSIIWIKWIGNHKDYDQIDAAQVEYD</sequence>